<dbReference type="PANTHER" id="PTHR43547:SF2">
    <property type="entry name" value="HYBRID SIGNAL TRANSDUCTION HISTIDINE KINASE C"/>
    <property type="match status" value="1"/>
</dbReference>
<dbReference type="InterPro" id="IPR003661">
    <property type="entry name" value="HisK_dim/P_dom"/>
</dbReference>
<dbReference type="SMART" id="SM00388">
    <property type="entry name" value="HisKA"/>
    <property type="match status" value="1"/>
</dbReference>
<dbReference type="InterPro" id="IPR000014">
    <property type="entry name" value="PAS"/>
</dbReference>
<keyword evidence="7" id="KW-0902">Two-component regulatory system</keyword>
<feature type="domain" description="PAS" evidence="13">
    <location>
        <begin position="260"/>
        <end position="305"/>
    </location>
</feature>
<keyword evidence="5" id="KW-0808">Transferase</keyword>
<evidence type="ECO:0000256" key="4">
    <source>
        <dbReference type="ARBA" id="ARBA00022553"/>
    </source>
</evidence>
<reference evidence="15 16" key="1">
    <citation type="journal article" date="2023" name="Limnol Oceanogr Lett">
        <title>Environmental adaptations by the intertidal Antarctic cyanobacterium Halotia branconii CENA392 as revealed using long-read genome sequencing.</title>
        <authorList>
            <person name="Dextro R.B."/>
            <person name="Delbaje E."/>
            <person name="Freitas P.N.N."/>
            <person name="Geraldes V."/>
            <person name="Pinto E."/>
            <person name="Long P.F."/>
            <person name="Fiore M.F."/>
        </authorList>
    </citation>
    <scope>NUCLEOTIDE SEQUENCE [LARGE SCALE GENOMIC DNA]</scope>
    <source>
        <strain evidence="15 16">CENA392</strain>
    </source>
</reference>
<dbReference type="PROSITE" id="PS50110">
    <property type="entry name" value="RESPONSE_REGULATORY"/>
    <property type="match status" value="2"/>
</dbReference>
<protein>
    <recommendedName>
        <fullName evidence="8">Circadian input-output histidine kinase CikA</fullName>
        <ecNumber evidence="3">2.7.13.3</ecNumber>
    </recommendedName>
</protein>
<dbReference type="SUPFAM" id="SSF52172">
    <property type="entry name" value="CheY-like"/>
    <property type="match status" value="2"/>
</dbReference>
<dbReference type="RefSeq" id="WP_281481498.1">
    <property type="nucleotide sequence ID" value="NZ_CP124543.1"/>
</dbReference>
<dbReference type="CDD" id="cd17580">
    <property type="entry name" value="REC_2_DhkD-like"/>
    <property type="match status" value="1"/>
</dbReference>
<evidence type="ECO:0000256" key="8">
    <source>
        <dbReference type="ARBA" id="ARBA00074306"/>
    </source>
</evidence>
<dbReference type="Pfam" id="PF13426">
    <property type="entry name" value="PAS_9"/>
    <property type="match status" value="1"/>
</dbReference>
<dbReference type="InterPro" id="IPR001610">
    <property type="entry name" value="PAC"/>
</dbReference>
<feature type="domain" description="PAC" evidence="14">
    <location>
        <begin position="197"/>
        <end position="259"/>
    </location>
</feature>
<comment type="catalytic activity">
    <reaction evidence="1">
        <text>ATP + protein L-histidine = ADP + protein N-phospho-L-histidine.</text>
        <dbReference type="EC" id="2.7.13.3"/>
    </reaction>
</comment>
<dbReference type="SMART" id="SM00091">
    <property type="entry name" value="PAS"/>
    <property type="match status" value="2"/>
</dbReference>
<evidence type="ECO:0000259" key="13">
    <source>
        <dbReference type="PROSITE" id="PS50112"/>
    </source>
</evidence>
<dbReference type="Proteomes" id="UP001223520">
    <property type="component" value="Chromosome"/>
</dbReference>
<dbReference type="AlphaFoldDB" id="A0AAJ6NPE5"/>
<dbReference type="PROSITE" id="PS50112">
    <property type="entry name" value="PAS"/>
    <property type="match status" value="2"/>
</dbReference>
<dbReference type="Pfam" id="PF00072">
    <property type="entry name" value="Response_reg"/>
    <property type="match status" value="2"/>
</dbReference>
<dbReference type="CDD" id="cd00156">
    <property type="entry name" value="REC"/>
    <property type="match status" value="1"/>
</dbReference>
<dbReference type="PANTHER" id="PTHR43547">
    <property type="entry name" value="TWO-COMPONENT HISTIDINE KINASE"/>
    <property type="match status" value="1"/>
</dbReference>
<evidence type="ECO:0000259" key="11">
    <source>
        <dbReference type="PROSITE" id="PS50109"/>
    </source>
</evidence>
<dbReference type="EC" id="2.7.13.3" evidence="3"/>
<dbReference type="SUPFAM" id="SSF55781">
    <property type="entry name" value="GAF domain-like"/>
    <property type="match status" value="1"/>
</dbReference>
<feature type="domain" description="PAS" evidence="13">
    <location>
        <begin position="139"/>
        <end position="210"/>
    </location>
</feature>
<dbReference type="EMBL" id="CP124543">
    <property type="protein sequence ID" value="WGV24167.1"/>
    <property type="molecule type" value="Genomic_DNA"/>
</dbReference>
<feature type="coiled-coil region" evidence="10">
    <location>
        <begin position="113"/>
        <end position="140"/>
    </location>
</feature>
<dbReference type="PROSITE" id="PS50113">
    <property type="entry name" value="PAC"/>
    <property type="match status" value="2"/>
</dbReference>
<dbReference type="PROSITE" id="PS50109">
    <property type="entry name" value="HIS_KIN"/>
    <property type="match status" value="1"/>
</dbReference>
<dbReference type="Pfam" id="PF13185">
    <property type="entry name" value="GAF_2"/>
    <property type="match status" value="1"/>
</dbReference>
<dbReference type="SUPFAM" id="SSF47384">
    <property type="entry name" value="Homodimeric domain of signal transducing histidine kinase"/>
    <property type="match status" value="1"/>
</dbReference>
<comment type="similarity">
    <text evidence="2">In the N-terminal section; belongs to the phytochrome family.</text>
</comment>
<dbReference type="Gene3D" id="3.30.565.10">
    <property type="entry name" value="Histidine kinase-like ATPase, C-terminal domain"/>
    <property type="match status" value="1"/>
</dbReference>
<dbReference type="InterPro" id="IPR011006">
    <property type="entry name" value="CheY-like_superfamily"/>
</dbReference>
<dbReference type="Pfam" id="PF02518">
    <property type="entry name" value="HATPase_c"/>
    <property type="match status" value="1"/>
</dbReference>
<dbReference type="SMART" id="SM00387">
    <property type="entry name" value="HATPase_c"/>
    <property type="match status" value="1"/>
</dbReference>
<evidence type="ECO:0000256" key="6">
    <source>
        <dbReference type="ARBA" id="ARBA00022777"/>
    </source>
</evidence>
<evidence type="ECO:0000256" key="5">
    <source>
        <dbReference type="ARBA" id="ARBA00022679"/>
    </source>
</evidence>
<evidence type="ECO:0000256" key="1">
    <source>
        <dbReference type="ARBA" id="ARBA00000085"/>
    </source>
</evidence>
<dbReference type="InterPro" id="IPR013656">
    <property type="entry name" value="PAS_4"/>
</dbReference>
<dbReference type="GO" id="GO:0000155">
    <property type="term" value="F:phosphorelay sensor kinase activity"/>
    <property type="evidence" value="ECO:0007669"/>
    <property type="project" value="InterPro"/>
</dbReference>
<dbReference type="Gene3D" id="1.10.287.130">
    <property type="match status" value="1"/>
</dbReference>
<dbReference type="Gene3D" id="3.30.450.40">
    <property type="match status" value="1"/>
</dbReference>
<dbReference type="SUPFAM" id="SSF55874">
    <property type="entry name" value="ATPase domain of HSP90 chaperone/DNA topoisomerase II/histidine kinase"/>
    <property type="match status" value="1"/>
</dbReference>
<dbReference type="InterPro" id="IPR036890">
    <property type="entry name" value="HATPase_C_sf"/>
</dbReference>
<dbReference type="KEGG" id="hbq:QI031_20495"/>
<feature type="modified residue" description="4-aspartylphosphate" evidence="9">
    <location>
        <position position="56"/>
    </location>
</feature>
<dbReference type="Gene3D" id="3.30.450.20">
    <property type="entry name" value="PAS domain"/>
    <property type="match status" value="2"/>
</dbReference>
<dbReference type="NCBIfam" id="TIGR00229">
    <property type="entry name" value="sensory_box"/>
    <property type="match status" value="2"/>
</dbReference>
<evidence type="ECO:0000256" key="7">
    <source>
        <dbReference type="ARBA" id="ARBA00023012"/>
    </source>
</evidence>
<dbReference type="InterPro" id="IPR000700">
    <property type="entry name" value="PAS-assoc_C"/>
</dbReference>
<dbReference type="FunFam" id="3.30.565.10:FF:000010">
    <property type="entry name" value="Sensor histidine kinase RcsC"/>
    <property type="match status" value="1"/>
</dbReference>
<dbReference type="Pfam" id="PF00512">
    <property type="entry name" value="HisKA"/>
    <property type="match status" value="1"/>
</dbReference>
<evidence type="ECO:0000256" key="2">
    <source>
        <dbReference type="ARBA" id="ARBA00006402"/>
    </source>
</evidence>
<keyword evidence="16" id="KW-1185">Reference proteome</keyword>
<dbReference type="SMART" id="SM00065">
    <property type="entry name" value="GAF"/>
    <property type="match status" value="1"/>
</dbReference>
<feature type="domain" description="PAC" evidence="14">
    <location>
        <begin position="335"/>
        <end position="387"/>
    </location>
</feature>
<keyword evidence="6" id="KW-0418">Kinase</keyword>
<dbReference type="SMART" id="SM00448">
    <property type="entry name" value="REC"/>
    <property type="match status" value="2"/>
</dbReference>
<feature type="domain" description="Response regulatory" evidence="12">
    <location>
        <begin position="811"/>
        <end position="929"/>
    </location>
</feature>
<accession>A0AAJ6NPE5</accession>
<evidence type="ECO:0000256" key="3">
    <source>
        <dbReference type="ARBA" id="ARBA00012438"/>
    </source>
</evidence>
<dbReference type="InterPro" id="IPR029016">
    <property type="entry name" value="GAF-like_dom_sf"/>
</dbReference>
<evidence type="ECO:0000313" key="15">
    <source>
        <dbReference type="EMBL" id="WGV24167.1"/>
    </source>
</evidence>
<organism evidence="15 16">
    <name type="scientific">Halotia branconii CENA392</name>
    <dbReference type="NCBI Taxonomy" id="1539056"/>
    <lineage>
        <taxon>Bacteria</taxon>
        <taxon>Bacillati</taxon>
        <taxon>Cyanobacteriota</taxon>
        <taxon>Cyanophyceae</taxon>
        <taxon>Nostocales</taxon>
        <taxon>Nodulariaceae</taxon>
        <taxon>Halotia</taxon>
    </lineage>
</organism>
<dbReference type="InterPro" id="IPR036097">
    <property type="entry name" value="HisK_dim/P_sf"/>
</dbReference>
<dbReference type="SUPFAM" id="SSF55785">
    <property type="entry name" value="PYP-like sensor domain (PAS domain)"/>
    <property type="match status" value="2"/>
</dbReference>
<proteinExistence type="inferred from homology"/>
<keyword evidence="4 9" id="KW-0597">Phosphoprotein</keyword>
<evidence type="ECO:0000259" key="14">
    <source>
        <dbReference type="PROSITE" id="PS50113"/>
    </source>
</evidence>
<dbReference type="InterPro" id="IPR003594">
    <property type="entry name" value="HATPase_dom"/>
</dbReference>
<dbReference type="SMART" id="SM00086">
    <property type="entry name" value="PAC"/>
    <property type="match status" value="2"/>
</dbReference>
<feature type="domain" description="Response regulatory" evidence="12">
    <location>
        <begin position="5"/>
        <end position="121"/>
    </location>
</feature>
<dbReference type="InterPro" id="IPR003018">
    <property type="entry name" value="GAF"/>
</dbReference>
<evidence type="ECO:0000256" key="9">
    <source>
        <dbReference type="PROSITE-ProRule" id="PRU00169"/>
    </source>
</evidence>
<dbReference type="InterPro" id="IPR004358">
    <property type="entry name" value="Sig_transdc_His_kin-like_C"/>
</dbReference>
<dbReference type="InterPro" id="IPR001789">
    <property type="entry name" value="Sig_transdc_resp-reg_receiver"/>
</dbReference>
<evidence type="ECO:0000256" key="10">
    <source>
        <dbReference type="SAM" id="Coils"/>
    </source>
</evidence>
<name>A0AAJ6NPE5_9CYAN</name>
<dbReference type="Gene3D" id="3.40.50.2300">
    <property type="match status" value="2"/>
</dbReference>
<sequence>MTRLRFLLLEDNPLDAEVINLTLTDGSVECELLRVETRAEFVRALETNTFDLILADYALPGFDGISALGIVQNLCPDTPFIFVSGSMGEELAIEALKLGATDYVLKRNLGRLVSSVQRALRETQEKRDRAFAEAALHQSEARLRQVAANLPNGAVFIVDQDLRYLLAEGEALEQAGMTTENFVGKTLWEALEPALAASYEPYFRQALNGESFSLEHNSHGRYYISHGTPLRNDRGEVDAVLAMSYDISDRKKTEIALKQSEARFRLMMASAKEYAIFTLDLNAAIISWSAGAEYLFQYSEAEMIGCDSRILYTLENNLQDRVGWELQVAQTQGQAENECWHIRKDGSRFWGSGLVMPLRNEADDVQGFIKIMRDVTSQRQADERLRLLYEITSDLLEVEQPMTLMHNLFSKLAPQLGLDYYYNYIVESKDNRPILHLQNHHGITQEMAEAFEWVEFGESLCGLVAQERQQIVLDRAQIATHPHAQAVRNLSATTYIGQPLIVQERLLGIISFGSRTRTRFTSEEINLLQLIGEQMAIALDRANLIISIQQHAQQLQRANQIKDEFLAVLSHELRSPLNPILGWAQLLQKGKFDTVRQREALLTIERNAKLQSQLIEDLLDVSRIMQGKLSLTVVPLNLTSVISAAVETVRLAAQKKNIRLQINLEPTAPISGDAARLQQVVWNLLTNAVKFTPDYGQVIVELRQIDRLAQIRVIDTGKGIQPEFIPYVFDYFQQQDSSTTRRFGGLGLGLAIVHQIVELHSGTVKAESLGENQGATFTVQIPILNQSVLTVLKPADAKTSSAQTPLLSNLQILLVDDDTDTRKFEAFLLEQSGAKVTAVASGLEALQVLDSFIPDLIVSDIGMAQMDGYMLMEQIRSRPPNQGGTMPAIALTAYAGDLDQKKALTAGFQAHISKPLEPKELVKKILNLIEHN</sequence>
<keyword evidence="10" id="KW-0175">Coiled coil</keyword>
<gene>
    <name evidence="15" type="ORF">QI031_20495</name>
</gene>
<evidence type="ECO:0000259" key="12">
    <source>
        <dbReference type="PROSITE" id="PS50110"/>
    </source>
</evidence>
<feature type="domain" description="Histidine kinase" evidence="11">
    <location>
        <begin position="568"/>
        <end position="785"/>
    </location>
</feature>
<dbReference type="CDD" id="cd00130">
    <property type="entry name" value="PAS"/>
    <property type="match status" value="2"/>
</dbReference>
<dbReference type="InterPro" id="IPR005467">
    <property type="entry name" value="His_kinase_dom"/>
</dbReference>
<evidence type="ECO:0000313" key="16">
    <source>
        <dbReference type="Proteomes" id="UP001223520"/>
    </source>
</evidence>
<dbReference type="InterPro" id="IPR035965">
    <property type="entry name" value="PAS-like_dom_sf"/>
</dbReference>
<dbReference type="CDD" id="cd00082">
    <property type="entry name" value="HisKA"/>
    <property type="match status" value="1"/>
</dbReference>
<dbReference type="Pfam" id="PF08448">
    <property type="entry name" value="PAS_4"/>
    <property type="match status" value="1"/>
</dbReference>
<feature type="modified residue" description="4-aspartylphosphate" evidence="9">
    <location>
        <position position="860"/>
    </location>
</feature>
<dbReference type="PRINTS" id="PR00344">
    <property type="entry name" value="BCTRLSENSOR"/>
</dbReference>